<evidence type="ECO:0000256" key="7">
    <source>
        <dbReference type="ARBA" id="ARBA00022694"/>
    </source>
</evidence>
<evidence type="ECO:0000256" key="11">
    <source>
        <dbReference type="ARBA" id="ARBA00023027"/>
    </source>
</evidence>
<keyword evidence="8 16" id="KW-0863">Zinc-finger</keyword>
<dbReference type="Gene3D" id="3.20.20.70">
    <property type="entry name" value="Aldolase class I"/>
    <property type="match status" value="1"/>
</dbReference>
<dbReference type="InterPro" id="IPR035587">
    <property type="entry name" value="DUS-like_FMN-bd"/>
</dbReference>
<evidence type="ECO:0000256" key="4">
    <source>
        <dbReference type="ARBA" id="ARBA00022630"/>
    </source>
</evidence>
<feature type="zinc finger region" description="C3H1-type" evidence="16">
    <location>
        <begin position="96"/>
        <end position="124"/>
    </location>
</feature>
<keyword evidence="7 17" id="KW-0819">tRNA processing</keyword>
<comment type="cofactor">
    <cofactor evidence="1 17">
        <name>FMN</name>
        <dbReference type="ChEBI" id="CHEBI:58210"/>
    </cofactor>
</comment>
<evidence type="ECO:0000256" key="5">
    <source>
        <dbReference type="ARBA" id="ARBA00022643"/>
    </source>
</evidence>
<name>A0ABR3FCE9_9AGAR</name>
<keyword evidence="16 17" id="KW-0862">Zinc</keyword>
<keyword evidence="16 17" id="KW-0479">Metal-binding</keyword>
<keyword evidence="4 17" id="KW-0285">Flavoprotein</keyword>
<keyword evidence="10 17" id="KW-0560">Oxidoreductase</keyword>
<dbReference type="SUPFAM" id="SSF51395">
    <property type="entry name" value="FMN-linked oxidoreductases"/>
    <property type="match status" value="1"/>
</dbReference>
<gene>
    <name evidence="20" type="primary">DUS3</name>
    <name evidence="20" type="ORF">V5O48_009198</name>
</gene>
<comment type="catalytic activity">
    <reaction evidence="14">
        <text>a 5,6-dihydrouridine in mRNA + NADP(+) = a uridine in mRNA + NADPH + H(+)</text>
        <dbReference type="Rhea" id="RHEA:69855"/>
        <dbReference type="Rhea" id="RHEA-COMP:14658"/>
        <dbReference type="Rhea" id="RHEA-COMP:17789"/>
        <dbReference type="ChEBI" id="CHEBI:15378"/>
        <dbReference type="ChEBI" id="CHEBI:57783"/>
        <dbReference type="ChEBI" id="CHEBI:58349"/>
        <dbReference type="ChEBI" id="CHEBI:65315"/>
        <dbReference type="ChEBI" id="CHEBI:74443"/>
    </reaction>
    <physiologicalReaction direction="right-to-left" evidence="14">
        <dbReference type="Rhea" id="RHEA:69857"/>
    </physiologicalReaction>
</comment>
<dbReference type="CDD" id="cd02801">
    <property type="entry name" value="DUS_like_FMN"/>
    <property type="match status" value="1"/>
</dbReference>
<dbReference type="InterPro" id="IPR000571">
    <property type="entry name" value="Znf_CCCH"/>
</dbReference>
<proteinExistence type="inferred from homology"/>
<sequence>MPSNNGSGERVFPAGTAPVKAEYLIQTSAPAPPPDDDAAEGGTTVSSGKKAIPGDAQESEESGSGKQDGMSNRAKKRAERKEKRGANKGRRFNKIKDDLDVCWKTANGQICEFGTECRFNHDIPSYLASKPEDLRIPLVSEILDEPKLELKDGAVGLTSSSTGRPVICPVFEEFGECRYGYKCRYLGAHVKSKESETEAPELVKDEEKKARVAISNTEVNYVRPETQKLLRTKKLPFPVWDEYQKEMQAAEKKANEEEKARKEQKQQAANGGDVTMENGDGHEEMGGQQDGDVEDVVKQQTGVADLAEHDAQKDGPDARVRFSEKKRLDWKGKSYLAPLTTVGNLPFRRLCVDYGADITCGEMGLATSFLSGSKEEWSLVRRHPSEKIFGVQVAGNKPNTLVPTAEVLAKECTGNIDFVDVNCGCPIDLVFKSGSGSALLDAPAKLGRIVAGMNKALGEIPVTVKLRTGVKDGRNNAHKLMPRLVTEWGLHGRTRQQRYTKLADWEYIKQCVEAVRAREAEEDLPSVPLYGGGDCFSSQDYWSCIDQSGVDGVMVGRGALIKPWIFTEIKERREWDISSRERLEGIRKYAEYGLCHFGSDTAGINASRRYLCEALSFQYRYVPIGLLERLPGRINDRAPAFKGRDELETLLASPDSRDWVKISEMFLGPAPEAWSFTPKHKSNAYESQG</sequence>
<dbReference type="PANTHER" id="PTHR45846:SF1">
    <property type="entry name" value="TRNA-DIHYDROURIDINE(47) SYNTHASE [NAD(P)(+)]-LIKE"/>
    <property type="match status" value="1"/>
</dbReference>
<keyword evidence="21" id="KW-1185">Reference proteome</keyword>
<evidence type="ECO:0000313" key="20">
    <source>
        <dbReference type="EMBL" id="KAL0572766.1"/>
    </source>
</evidence>
<dbReference type="Pfam" id="PF25585">
    <property type="entry name" value="zf-CCCH_DUS3L"/>
    <property type="match status" value="1"/>
</dbReference>
<reference evidence="20 21" key="1">
    <citation type="submission" date="2024-02" db="EMBL/GenBank/DDBJ databases">
        <title>A draft genome for the cacao thread blight pathogen Marasmius crinis-equi.</title>
        <authorList>
            <person name="Cohen S.P."/>
            <person name="Baruah I.K."/>
            <person name="Amoako-Attah I."/>
            <person name="Bukari Y."/>
            <person name="Meinhardt L.W."/>
            <person name="Bailey B.A."/>
        </authorList>
    </citation>
    <scope>NUCLEOTIDE SEQUENCE [LARGE SCALE GENOMIC DNA]</scope>
    <source>
        <strain evidence="20 21">GH-76</strain>
    </source>
</reference>
<evidence type="ECO:0000256" key="18">
    <source>
        <dbReference type="SAM" id="MobiDB-lite"/>
    </source>
</evidence>
<evidence type="ECO:0000256" key="13">
    <source>
        <dbReference type="ARBA" id="ARBA00048342"/>
    </source>
</evidence>
<evidence type="ECO:0000256" key="2">
    <source>
        <dbReference type="ARBA" id="ARBA00012376"/>
    </source>
</evidence>
<dbReference type="EMBL" id="JBAHYK010000586">
    <property type="protein sequence ID" value="KAL0572766.1"/>
    <property type="molecule type" value="Genomic_DNA"/>
</dbReference>
<keyword evidence="9 17" id="KW-0521">NADP</keyword>
<evidence type="ECO:0000256" key="15">
    <source>
        <dbReference type="ARBA" id="ARBA00049513"/>
    </source>
</evidence>
<evidence type="ECO:0000256" key="17">
    <source>
        <dbReference type="RuleBase" id="RU291113"/>
    </source>
</evidence>
<evidence type="ECO:0000256" key="16">
    <source>
        <dbReference type="PROSITE-ProRule" id="PRU00723"/>
    </source>
</evidence>
<protein>
    <recommendedName>
        <fullName evidence="3 17">tRNA-dihydrouridine(47) synthase [NAD(P)(+)]</fullName>
        <ecNumber evidence="2 17">1.3.1.89</ecNumber>
    </recommendedName>
    <alternativeName>
        <fullName evidence="17">tRNA-dihydrouridine synthase 3</fullName>
    </alternativeName>
</protein>
<evidence type="ECO:0000256" key="1">
    <source>
        <dbReference type="ARBA" id="ARBA00001917"/>
    </source>
</evidence>
<dbReference type="GO" id="GO:0102265">
    <property type="term" value="F:tRNA-dihydrouridine47 synthase activity"/>
    <property type="evidence" value="ECO:0007669"/>
    <property type="project" value="UniProtKB-EC"/>
</dbReference>
<feature type="compositionally biased region" description="Basic and acidic residues" evidence="18">
    <location>
        <begin position="248"/>
        <end position="265"/>
    </location>
</feature>
<evidence type="ECO:0000256" key="3">
    <source>
        <dbReference type="ARBA" id="ARBA00022143"/>
    </source>
</evidence>
<dbReference type="EC" id="1.3.1.89" evidence="2 17"/>
<evidence type="ECO:0000256" key="14">
    <source>
        <dbReference type="ARBA" id="ARBA00049447"/>
    </source>
</evidence>
<accession>A0ABR3FCE9</accession>
<evidence type="ECO:0000256" key="10">
    <source>
        <dbReference type="ARBA" id="ARBA00023002"/>
    </source>
</evidence>
<evidence type="ECO:0000256" key="8">
    <source>
        <dbReference type="ARBA" id="ARBA00022771"/>
    </source>
</evidence>
<feature type="domain" description="C3H1-type" evidence="19">
    <location>
        <begin position="96"/>
        <end position="124"/>
    </location>
</feature>
<feature type="region of interest" description="Disordered" evidence="18">
    <location>
        <begin position="1"/>
        <end position="90"/>
    </location>
</feature>
<dbReference type="PANTHER" id="PTHR45846">
    <property type="entry name" value="TRNA-DIHYDROURIDINE(47) SYNTHASE [NAD(P)(+)]-LIKE"/>
    <property type="match status" value="1"/>
</dbReference>
<feature type="region of interest" description="Disordered" evidence="18">
    <location>
        <begin position="248"/>
        <end position="289"/>
    </location>
</feature>
<dbReference type="InterPro" id="IPR018517">
    <property type="entry name" value="tRNA_hU_synthase_CS"/>
</dbReference>
<dbReference type="PROSITE" id="PS50103">
    <property type="entry name" value="ZF_C3H1"/>
    <property type="match status" value="2"/>
</dbReference>
<keyword evidence="11 17" id="KW-0520">NAD</keyword>
<evidence type="ECO:0000256" key="6">
    <source>
        <dbReference type="ARBA" id="ARBA00022664"/>
    </source>
</evidence>
<dbReference type="InterPro" id="IPR013785">
    <property type="entry name" value="Aldolase_TIM"/>
</dbReference>
<dbReference type="PROSITE" id="PS01136">
    <property type="entry name" value="UPF0034"/>
    <property type="match status" value="1"/>
</dbReference>
<dbReference type="Proteomes" id="UP001465976">
    <property type="component" value="Unassembled WGS sequence"/>
</dbReference>
<evidence type="ECO:0000256" key="12">
    <source>
        <dbReference type="ARBA" id="ARBA00048266"/>
    </source>
</evidence>
<keyword evidence="6" id="KW-0507">mRNA processing</keyword>
<comment type="catalytic activity">
    <reaction evidence="15">
        <text>5,6-dihydrouridine(47) in tRNA + NADP(+) = uridine(47) in tRNA + NADPH + H(+)</text>
        <dbReference type="Rhea" id="RHEA:53360"/>
        <dbReference type="Rhea" id="RHEA-COMP:13539"/>
        <dbReference type="Rhea" id="RHEA-COMP:13540"/>
        <dbReference type="ChEBI" id="CHEBI:15378"/>
        <dbReference type="ChEBI" id="CHEBI:57783"/>
        <dbReference type="ChEBI" id="CHEBI:58349"/>
        <dbReference type="ChEBI" id="CHEBI:65315"/>
        <dbReference type="ChEBI" id="CHEBI:74443"/>
        <dbReference type="EC" id="1.3.1.89"/>
    </reaction>
    <physiologicalReaction direction="right-to-left" evidence="15">
        <dbReference type="Rhea" id="RHEA:53362"/>
    </physiologicalReaction>
</comment>
<evidence type="ECO:0000256" key="9">
    <source>
        <dbReference type="ARBA" id="ARBA00022857"/>
    </source>
</evidence>
<organism evidence="20 21">
    <name type="scientific">Marasmius crinis-equi</name>
    <dbReference type="NCBI Taxonomy" id="585013"/>
    <lineage>
        <taxon>Eukaryota</taxon>
        <taxon>Fungi</taxon>
        <taxon>Dikarya</taxon>
        <taxon>Basidiomycota</taxon>
        <taxon>Agaricomycotina</taxon>
        <taxon>Agaricomycetes</taxon>
        <taxon>Agaricomycetidae</taxon>
        <taxon>Agaricales</taxon>
        <taxon>Marasmiineae</taxon>
        <taxon>Marasmiaceae</taxon>
        <taxon>Marasmius</taxon>
    </lineage>
</organism>
<dbReference type="Gene3D" id="4.10.1000.10">
    <property type="entry name" value="Zinc finger, CCCH-type"/>
    <property type="match status" value="1"/>
</dbReference>
<comment type="catalytic activity">
    <reaction evidence="12">
        <text>5,6-dihydrouridine(47) in tRNA + NAD(+) = uridine(47) in tRNA + NADH + H(+)</text>
        <dbReference type="Rhea" id="RHEA:53364"/>
        <dbReference type="Rhea" id="RHEA-COMP:13539"/>
        <dbReference type="Rhea" id="RHEA-COMP:13540"/>
        <dbReference type="ChEBI" id="CHEBI:15378"/>
        <dbReference type="ChEBI" id="CHEBI:57540"/>
        <dbReference type="ChEBI" id="CHEBI:57945"/>
        <dbReference type="ChEBI" id="CHEBI:65315"/>
        <dbReference type="ChEBI" id="CHEBI:74443"/>
        <dbReference type="EC" id="1.3.1.89"/>
    </reaction>
    <physiologicalReaction direction="right-to-left" evidence="12">
        <dbReference type="Rhea" id="RHEA:53366"/>
    </physiologicalReaction>
</comment>
<comment type="caution">
    <text evidence="20">The sequence shown here is derived from an EMBL/GenBank/DDBJ whole genome shotgun (WGS) entry which is preliminary data.</text>
</comment>
<dbReference type="Pfam" id="PF01207">
    <property type="entry name" value="Dus"/>
    <property type="match status" value="1"/>
</dbReference>
<comment type="similarity">
    <text evidence="17">Belongs to the dus family. Dus3 subfamily.</text>
</comment>
<evidence type="ECO:0000259" key="19">
    <source>
        <dbReference type="PROSITE" id="PS50103"/>
    </source>
</evidence>
<comment type="function">
    <text evidence="17">Catalyzes the synthesis of dihydrouridine, a modified base found in the D-loop of most tRNAs. Specifically modifies U47 in cytoplasmic tRNAs.</text>
</comment>
<feature type="zinc finger region" description="C3H1-type" evidence="16">
    <location>
        <begin position="162"/>
        <end position="192"/>
    </location>
</feature>
<keyword evidence="5 17" id="KW-0288">FMN</keyword>
<evidence type="ECO:0000313" key="21">
    <source>
        <dbReference type="Proteomes" id="UP001465976"/>
    </source>
</evidence>
<comment type="catalytic activity">
    <reaction evidence="13">
        <text>a 5,6-dihydrouridine in mRNA + NAD(+) = a uridine in mRNA + NADH + H(+)</text>
        <dbReference type="Rhea" id="RHEA:69851"/>
        <dbReference type="Rhea" id="RHEA-COMP:14658"/>
        <dbReference type="Rhea" id="RHEA-COMP:17789"/>
        <dbReference type="ChEBI" id="CHEBI:15378"/>
        <dbReference type="ChEBI" id="CHEBI:57540"/>
        <dbReference type="ChEBI" id="CHEBI:57945"/>
        <dbReference type="ChEBI" id="CHEBI:65315"/>
        <dbReference type="ChEBI" id="CHEBI:74443"/>
    </reaction>
    <physiologicalReaction direction="right-to-left" evidence="13">
        <dbReference type="Rhea" id="RHEA:69853"/>
    </physiologicalReaction>
</comment>
<feature type="domain" description="C3H1-type" evidence="19">
    <location>
        <begin position="162"/>
        <end position="192"/>
    </location>
</feature>